<name>A0ABD1FY98_SALDI</name>
<dbReference type="InterPro" id="IPR013083">
    <property type="entry name" value="Znf_RING/FYVE/PHD"/>
</dbReference>
<feature type="compositionally biased region" description="Low complexity" evidence="5">
    <location>
        <begin position="407"/>
        <end position="419"/>
    </location>
</feature>
<reference evidence="7 8" key="1">
    <citation type="submission" date="2024-06" db="EMBL/GenBank/DDBJ databases">
        <title>A chromosome level genome sequence of Diviner's sage (Salvia divinorum).</title>
        <authorList>
            <person name="Ford S.A."/>
            <person name="Ro D.-K."/>
            <person name="Ness R.W."/>
            <person name="Phillips M.A."/>
        </authorList>
    </citation>
    <scope>NUCLEOTIDE SEQUENCE [LARGE SCALE GENOMIC DNA]</scope>
    <source>
        <strain evidence="7">SAF-2024a</strain>
        <tissue evidence="7">Leaf</tissue>
    </source>
</reference>
<dbReference type="SUPFAM" id="SSF48403">
    <property type="entry name" value="Ankyrin repeat"/>
    <property type="match status" value="1"/>
</dbReference>
<feature type="compositionally biased region" description="Low complexity" evidence="5">
    <location>
        <begin position="380"/>
        <end position="390"/>
    </location>
</feature>
<keyword evidence="4" id="KW-0479">Metal-binding</keyword>
<dbReference type="SUPFAM" id="SSF57850">
    <property type="entry name" value="RING/U-box"/>
    <property type="match status" value="1"/>
</dbReference>
<dbReference type="CDD" id="cd23129">
    <property type="entry name" value="RING-HC_XBAT35-like"/>
    <property type="match status" value="1"/>
</dbReference>
<sequence length="482" mass="52438">MGQRQSKDELLYQQANSGNIEGIKALRRDGAGLEWIDKEGKTPLIAACMNPQLFNVAKTLIELGANVNAYHPGPHNGTALHHAAKRGLEHTVKLLLSHGANALQMNDYGQTPLDGARAKGHASVVRAIEGHVCLFSGWLRGLYRPGFLEHLAPQLLSRKIWVVILPIGSRKLHKPFKLELVIYSGEQEGQPRTIIPLWKANLEEPNFNQPDPVAIISNISRIRKHWRRKRAIKACQLPIYSRFKLAPLHDSDKQHLQRFCNACKGIPQVRHPFIPFNNQVPSAPTVSIPTFEDEELARAINASLPPSPHGIPPNMDMYVGSVTHPSASPANIVNSSNHAKSYASEASASHMAYRNKFEGQEADPSGNPATPKMYSPVSIPAAPRATAPATDDGPIWYPSNDMSPVGASSPSAASTSTSSQENGEDASHSSCTICLDAPVEGACIPCGHMAGCMMCLNEIKGKNWGCPVCRSNIEQVVRIYAV</sequence>
<dbReference type="Pfam" id="PF00023">
    <property type="entry name" value="Ank"/>
    <property type="match status" value="1"/>
</dbReference>
<keyword evidence="4" id="KW-0862">Zinc</keyword>
<keyword evidence="2 3" id="KW-0040">ANK repeat</keyword>
<keyword evidence="1" id="KW-0677">Repeat</keyword>
<dbReference type="PANTHER" id="PTHR24166:SF45">
    <property type="entry name" value="E3 UBIQUITIN-PROTEIN LIGASE XBAT35"/>
    <property type="match status" value="1"/>
</dbReference>
<dbReference type="Proteomes" id="UP001567538">
    <property type="component" value="Unassembled WGS sequence"/>
</dbReference>
<keyword evidence="8" id="KW-1185">Reference proteome</keyword>
<evidence type="ECO:0000256" key="5">
    <source>
        <dbReference type="SAM" id="MobiDB-lite"/>
    </source>
</evidence>
<evidence type="ECO:0000256" key="3">
    <source>
        <dbReference type="PROSITE-ProRule" id="PRU00023"/>
    </source>
</evidence>
<evidence type="ECO:0000256" key="2">
    <source>
        <dbReference type="ARBA" id="ARBA00023043"/>
    </source>
</evidence>
<dbReference type="SMART" id="SM00184">
    <property type="entry name" value="RING"/>
    <property type="match status" value="1"/>
</dbReference>
<dbReference type="Gene3D" id="1.25.40.20">
    <property type="entry name" value="Ankyrin repeat-containing domain"/>
    <property type="match status" value="1"/>
</dbReference>
<evidence type="ECO:0000313" key="7">
    <source>
        <dbReference type="EMBL" id="KAL1535698.1"/>
    </source>
</evidence>
<dbReference type="InterPro" id="IPR036770">
    <property type="entry name" value="Ankyrin_rpt-contain_sf"/>
</dbReference>
<feature type="repeat" description="ANK" evidence="3">
    <location>
        <begin position="39"/>
        <end position="72"/>
    </location>
</feature>
<dbReference type="Pfam" id="PF13920">
    <property type="entry name" value="zf-C3HC4_3"/>
    <property type="match status" value="1"/>
</dbReference>
<dbReference type="InterPro" id="IPR001841">
    <property type="entry name" value="Znf_RING"/>
</dbReference>
<feature type="region of interest" description="Disordered" evidence="5">
    <location>
        <begin position="358"/>
        <end position="425"/>
    </location>
</feature>
<proteinExistence type="predicted"/>
<dbReference type="GO" id="GO:0008270">
    <property type="term" value="F:zinc ion binding"/>
    <property type="evidence" value="ECO:0007669"/>
    <property type="project" value="UniProtKB-KW"/>
</dbReference>
<feature type="repeat" description="ANK" evidence="3">
    <location>
        <begin position="75"/>
        <end position="107"/>
    </location>
</feature>
<gene>
    <name evidence="7" type="ORF">AAHA92_28451</name>
</gene>
<keyword evidence="4" id="KW-0863">Zinc-finger</keyword>
<dbReference type="PROSITE" id="PS50297">
    <property type="entry name" value="ANK_REP_REGION"/>
    <property type="match status" value="2"/>
</dbReference>
<dbReference type="InterPro" id="IPR050889">
    <property type="entry name" value="Dendritic_Spine_Reg/Scaffold"/>
</dbReference>
<dbReference type="SMART" id="SM00248">
    <property type="entry name" value="ANK"/>
    <property type="match status" value="3"/>
</dbReference>
<dbReference type="InterPro" id="IPR002110">
    <property type="entry name" value="Ankyrin_rpt"/>
</dbReference>
<protein>
    <submittedName>
        <fullName evidence="7">E3 ubiquitin-protein ligase XBAT35 isoform X2</fullName>
    </submittedName>
</protein>
<dbReference type="AlphaFoldDB" id="A0ABD1FY98"/>
<evidence type="ECO:0000256" key="1">
    <source>
        <dbReference type="ARBA" id="ARBA00022737"/>
    </source>
</evidence>
<dbReference type="PROSITE" id="PS50088">
    <property type="entry name" value="ANK_REPEAT"/>
    <property type="match status" value="2"/>
</dbReference>
<comment type="caution">
    <text evidence="7">The sequence shown here is derived from an EMBL/GenBank/DDBJ whole genome shotgun (WGS) entry which is preliminary data.</text>
</comment>
<evidence type="ECO:0000259" key="6">
    <source>
        <dbReference type="PROSITE" id="PS50089"/>
    </source>
</evidence>
<accession>A0ABD1FY98</accession>
<dbReference type="EMBL" id="JBEAFC010000011">
    <property type="protein sequence ID" value="KAL1535698.1"/>
    <property type="molecule type" value="Genomic_DNA"/>
</dbReference>
<evidence type="ECO:0000256" key="4">
    <source>
        <dbReference type="PROSITE-ProRule" id="PRU00175"/>
    </source>
</evidence>
<feature type="domain" description="RING-type" evidence="6">
    <location>
        <begin position="431"/>
        <end position="470"/>
    </location>
</feature>
<organism evidence="7 8">
    <name type="scientific">Salvia divinorum</name>
    <name type="common">Maria pastora</name>
    <name type="synonym">Diviner's sage</name>
    <dbReference type="NCBI Taxonomy" id="28513"/>
    <lineage>
        <taxon>Eukaryota</taxon>
        <taxon>Viridiplantae</taxon>
        <taxon>Streptophyta</taxon>
        <taxon>Embryophyta</taxon>
        <taxon>Tracheophyta</taxon>
        <taxon>Spermatophyta</taxon>
        <taxon>Magnoliopsida</taxon>
        <taxon>eudicotyledons</taxon>
        <taxon>Gunneridae</taxon>
        <taxon>Pentapetalae</taxon>
        <taxon>asterids</taxon>
        <taxon>lamiids</taxon>
        <taxon>Lamiales</taxon>
        <taxon>Lamiaceae</taxon>
        <taxon>Nepetoideae</taxon>
        <taxon>Mentheae</taxon>
        <taxon>Salviinae</taxon>
        <taxon>Salvia</taxon>
        <taxon>Salvia subgen. Calosphace</taxon>
    </lineage>
</organism>
<dbReference type="PANTHER" id="PTHR24166">
    <property type="entry name" value="ROLLING PEBBLES, ISOFORM B"/>
    <property type="match status" value="1"/>
</dbReference>
<dbReference type="PROSITE" id="PS50089">
    <property type="entry name" value="ZF_RING_2"/>
    <property type="match status" value="1"/>
</dbReference>
<dbReference type="Gene3D" id="3.30.40.10">
    <property type="entry name" value="Zinc/RING finger domain, C3HC4 (zinc finger)"/>
    <property type="match status" value="1"/>
</dbReference>
<dbReference type="Pfam" id="PF12796">
    <property type="entry name" value="Ank_2"/>
    <property type="match status" value="1"/>
</dbReference>
<evidence type="ECO:0000313" key="8">
    <source>
        <dbReference type="Proteomes" id="UP001567538"/>
    </source>
</evidence>